<keyword evidence="1 2" id="KW-0489">Methyltransferase</keyword>
<dbReference type="InterPro" id="IPR000878">
    <property type="entry name" value="4pyrrol_Mease"/>
</dbReference>
<dbReference type="CDD" id="cd11648">
    <property type="entry name" value="RsmI"/>
    <property type="match status" value="1"/>
</dbReference>
<comment type="subcellular location">
    <subcellularLocation>
        <location evidence="1">Cytoplasm</location>
    </subcellularLocation>
</comment>
<dbReference type="InterPro" id="IPR014777">
    <property type="entry name" value="4pyrrole_Mease_sub1"/>
</dbReference>
<dbReference type="GO" id="GO:0005737">
    <property type="term" value="C:cytoplasm"/>
    <property type="evidence" value="ECO:0007669"/>
    <property type="project" value="UniProtKB-SubCell"/>
</dbReference>
<dbReference type="InterPro" id="IPR014776">
    <property type="entry name" value="4pyrrole_Mease_sub2"/>
</dbReference>
<dbReference type="InterPro" id="IPR018063">
    <property type="entry name" value="SAM_MeTrfase_RsmI_CS"/>
</dbReference>
<comment type="caution">
    <text evidence="2">The sequence shown here is derived from an EMBL/GenBank/DDBJ whole genome shotgun (WGS) entry which is preliminary data.</text>
</comment>
<dbReference type="Pfam" id="PF23016">
    <property type="entry name" value="RsmI_C"/>
    <property type="match status" value="1"/>
</dbReference>
<dbReference type="PANTHER" id="PTHR46111:SF1">
    <property type="entry name" value="RIBOSOMAL RNA SMALL SUBUNIT METHYLTRANSFERASE I"/>
    <property type="match status" value="1"/>
</dbReference>
<dbReference type="EMBL" id="JAABLQ010000003">
    <property type="protein sequence ID" value="NBN80086.1"/>
    <property type="molecule type" value="Genomic_DNA"/>
</dbReference>
<dbReference type="AlphaFoldDB" id="A0A7X5JB44"/>
<evidence type="ECO:0000256" key="1">
    <source>
        <dbReference type="HAMAP-Rule" id="MF_01877"/>
    </source>
</evidence>
<dbReference type="InterPro" id="IPR008189">
    <property type="entry name" value="rRNA_ssu_MeTfrase_I"/>
</dbReference>
<dbReference type="NCBIfam" id="TIGR00096">
    <property type="entry name" value="16S rRNA (cytidine(1402)-2'-O)-methyltransferase"/>
    <property type="match status" value="1"/>
</dbReference>
<comment type="similarity">
    <text evidence="1">Belongs to the methyltransferase superfamily. RsmI family.</text>
</comment>
<sequence>MTDHGAETGAGRRYFIGQHAYAAPAQDSALYIVSTPIGNLGDITLRALETLAAADVVACEDTRVTATLMQRFGLKAPLLPYHEHNAERQRPRLLAALAEGQVVALVSDAGTPLVSDPGYRLVRDVLAAGHRVVPIPGASAPLAGLVASGLPTDTLLFAGFLPQKAGARLRRLSELAPMPATLAFFESPHRLAASLAAMAEALGPREAVVARELTKRFETFQRGTLAELAAFYADNPPKGEIVVLVGPPAPQAPAEDADDVEALLRDALARQPVAAAAKEIARRTGRDRTEIYRLALALKAEAGESDAVPGMDAPDT</sequence>
<dbReference type="Gene3D" id="3.40.1010.10">
    <property type="entry name" value="Cobalt-precorrin-4 Transmethylase, Domain 1"/>
    <property type="match status" value="1"/>
</dbReference>
<comment type="catalytic activity">
    <reaction evidence="1">
        <text>cytidine(1402) in 16S rRNA + S-adenosyl-L-methionine = 2'-O-methylcytidine(1402) in 16S rRNA + S-adenosyl-L-homocysteine + H(+)</text>
        <dbReference type="Rhea" id="RHEA:42924"/>
        <dbReference type="Rhea" id="RHEA-COMP:10285"/>
        <dbReference type="Rhea" id="RHEA-COMP:10286"/>
        <dbReference type="ChEBI" id="CHEBI:15378"/>
        <dbReference type="ChEBI" id="CHEBI:57856"/>
        <dbReference type="ChEBI" id="CHEBI:59789"/>
        <dbReference type="ChEBI" id="CHEBI:74495"/>
        <dbReference type="ChEBI" id="CHEBI:82748"/>
        <dbReference type="EC" id="2.1.1.198"/>
    </reaction>
</comment>
<dbReference type="Proteomes" id="UP000586722">
    <property type="component" value="Unassembled WGS sequence"/>
</dbReference>
<dbReference type="GO" id="GO:0070677">
    <property type="term" value="F:rRNA (cytosine-2'-O-)-methyltransferase activity"/>
    <property type="evidence" value="ECO:0007669"/>
    <property type="project" value="UniProtKB-UniRule"/>
</dbReference>
<dbReference type="InterPro" id="IPR053910">
    <property type="entry name" value="RsmI_HTH"/>
</dbReference>
<dbReference type="EC" id="2.1.1.198" evidence="1"/>
<dbReference type="RefSeq" id="WP_161677677.1">
    <property type="nucleotide sequence ID" value="NZ_JAABLP010000005.1"/>
</dbReference>
<organism evidence="2 3">
    <name type="scientific">Pannonibacter tanglangensis</name>
    <dbReference type="NCBI Taxonomy" id="2750084"/>
    <lineage>
        <taxon>Bacteria</taxon>
        <taxon>Pseudomonadati</taxon>
        <taxon>Pseudomonadota</taxon>
        <taxon>Alphaproteobacteria</taxon>
        <taxon>Hyphomicrobiales</taxon>
        <taxon>Stappiaceae</taxon>
        <taxon>Pannonibacter</taxon>
    </lineage>
</organism>
<dbReference type="PROSITE" id="PS01296">
    <property type="entry name" value="RSMI"/>
    <property type="match status" value="1"/>
</dbReference>
<protein>
    <recommendedName>
        <fullName evidence="1">Ribosomal RNA small subunit methyltransferase I</fullName>
        <ecNumber evidence="1">2.1.1.198</ecNumber>
    </recommendedName>
    <alternativeName>
        <fullName evidence="1">16S rRNA 2'-O-ribose C1402 methyltransferase</fullName>
    </alternativeName>
    <alternativeName>
        <fullName evidence="1">rRNA (cytidine-2'-O-)-methyltransferase RsmI</fullName>
    </alternativeName>
</protein>
<name>A0A7X5JB44_9HYPH</name>
<keyword evidence="3" id="KW-1185">Reference proteome</keyword>
<dbReference type="Gene3D" id="3.30.950.10">
    <property type="entry name" value="Methyltransferase, Cobalt-precorrin-4 Transmethylase, Domain 2"/>
    <property type="match status" value="1"/>
</dbReference>
<accession>A0A7X5JB44</accession>
<dbReference type="InterPro" id="IPR035996">
    <property type="entry name" value="4pyrrol_Methylase_sf"/>
</dbReference>
<dbReference type="SUPFAM" id="SSF53790">
    <property type="entry name" value="Tetrapyrrole methylase"/>
    <property type="match status" value="1"/>
</dbReference>
<keyword evidence="1" id="KW-0698">rRNA processing</keyword>
<dbReference type="FunFam" id="3.30.950.10:FF:000002">
    <property type="entry name" value="Ribosomal RNA small subunit methyltransferase I"/>
    <property type="match status" value="1"/>
</dbReference>
<comment type="function">
    <text evidence="1">Catalyzes the 2'-O-methylation of the ribose of cytidine 1402 (C1402) in 16S rRNA.</text>
</comment>
<keyword evidence="1" id="KW-0963">Cytoplasm</keyword>
<reference evidence="3" key="1">
    <citation type="submission" date="2020-01" db="EMBL/GenBank/DDBJ databases">
        <authorList>
            <person name="Fang Y."/>
            <person name="Sun R."/>
            <person name="Nie L."/>
            <person name="He J."/>
            <person name="Hao L."/>
            <person name="Wang L."/>
            <person name="Su S."/>
            <person name="Lv E."/>
            <person name="Zhang Z."/>
            <person name="Xie R."/>
            <person name="Liu H."/>
        </authorList>
    </citation>
    <scope>NUCLEOTIDE SEQUENCE [LARGE SCALE GENOMIC DNA]</scope>
    <source>
        <strain evidence="3">XCT-53</strain>
    </source>
</reference>
<proteinExistence type="inferred from homology"/>
<dbReference type="Pfam" id="PF00590">
    <property type="entry name" value="TP_methylase"/>
    <property type="match status" value="1"/>
</dbReference>
<evidence type="ECO:0000313" key="3">
    <source>
        <dbReference type="Proteomes" id="UP000586722"/>
    </source>
</evidence>
<evidence type="ECO:0000313" key="2">
    <source>
        <dbReference type="EMBL" id="NBN80086.1"/>
    </source>
</evidence>
<dbReference type="PIRSF" id="PIRSF005917">
    <property type="entry name" value="MTase_YraL"/>
    <property type="match status" value="1"/>
</dbReference>
<dbReference type="PANTHER" id="PTHR46111">
    <property type="entry name" value="RIBOSOMAL RNA SMALL SUBUNIT METHYLTRANSFERASE I"/>
    <property type="match status" value="1"/>
</dbReference>
<gene>
    <name evidence="1 2" type="primary">rsmI</name>
    <name evidence="2" type="ORF">GWI72_17550</name>
</gene>
<keyword evidence="1 2" id="KW-0808">Transferase</keyword>
<dbReference type="HAMAP" id="MF_01877">
    <property type="entry name" value="16SrRNA_methyltr_I"/>
    <property type="match status" value="1"/>
</dbReference>
<keyword evidence="1" id="KW-0949">S-adenosyl-L-methionine</keyword>
<dbReference type="FunFam" id="3.40.1010.10:FF:000007">
    <property type="entry name" value="Ribosomal RNA small subunit methyltransferase I"/>
    <property type="match status" value="1"/>
</dbReference>